<dbReference type="InterPro" id="IPR036390">
    <property type="entry name" value="WH_DNA-bd_sf"/>
</dbReference>
<dbReference type="InterPro" id="IPR000835">
    <property type="entry name" value="HTH_MarR-typ"/>
</dbReference>
<evidence type="ECO:0000256" key="3">
    <source>
        <dbReference type="ARBA" id="ARBA00023163"/>
    </source>
</evidence>
<sequence length="148" mass="16289">MCSDTDKKQLAASAALTTAARRWRYVRRQCLSSLPLAEAGAEPLMLLKKLAEPVHQSTLAQMASLKGPSLSRLIDQLALAGLVKRLSYPGDRRANSVLLTEKGFEVADAAEVRLAELRSRALANISDNELDITIKVLQAFFNAERRRV</sequence>
<protein>
    <submittedName>
        <fullName evidence="5">MarR family transcriptional regulator</fullName>
    </submittedName>
</protein>
<evidence type="ECO:0000256" key="1">
    <source>
        <dbReference type="ARBA" id="ARBA00023015"/>
    </source>
</evidence>
<keyword evidence="1" id="KW-0805">Transcription regulation</keyword>
<accession>A0ABX2C088</accession>
<dbReference type="Proteomes" id="UP000652198">
    <property type="component" value="Unassembled WGS sequence"/>
</dbReference>
<dbReference type="PANTHER" id="PTHR42756">
    <property type="entry name" value="TRANSCRIPTIONAL REGULATOR, MARR"/>
    <property type="match status" value="1"/>
</dbReference>
<dbReference type="PRINTS" id="PR00598">
    <property type="entry name" value="HTHMARR"/>
</dbReference>
<dbReference type="InterPro" id="IPR023187">
    <property type="entry name" value="Tscrpt_reg_MarR-type_CS"/>
</dbReference>
<keyword evidence="3" id="KW-0804">Transcription</keyword>
<proteinExistence type="predicted"/>
<dbReference type="InterPro" id="IPR036388">
    <property type="entry name" value="WH-like_DNA-bd_sf"/>
</dbReference>
<dbReference type="SMART" id="SM00347">
    <property type="entry name" value="HTH_MARR"/>
    <property type="match status" value="1"/>
</dbReference>
<dbReference type="PANTHER" id="PTHR42756:SF1">
    <property type="entry name" value="TRANSCRIPTIONAL REPRESSOR OF EMRAB OPERON"/>
    <property type="match status" value="1"/>
</dbReference>
<evidence type="ECO:0000259" key="4">
    <source>
        <dbReference type="PROSITE" id="PS50995"/>
    </source>
</evidence>
<gene>
    <name evidence="5" type="ORF">GNZ12_35265</name>
</gene>
<keyword evidence="2" id="KW-0238">DNA-binding</keyword>
<keyword evidence="6" id="KW-1185">Reference proteome</keyword>
<dbReference type="Pfam" id="PF01047">
    <property type="entry name" value="MarR"/>
    <property type="match status" value="1"/>
</dbReference>
<evidence type="ECO:0000256" key="2">
    <source>
        <dbReference type="ARBA" id="ARBA00023125"/>
    </source>
</evidence>
<evidence type="ECO:0000313" key="6">
    <source>
        <dbReference type="Proteomes" id="UP000652198"/>
    </source>
</evidence>
<name>A0ABX2C088_9BURK</name>
<comment type="caution">
    <text evidence="5">The sequence shown here is derived from an EMBL/GenBank/DDBJ whole genome shotgun (WGS) entry which is preliminary data.</text>
</comment>
<reference evidence="5 6" key="1">
    <citation type="submission" date="2019-11" db="EMBL/GenBank/DDBJ databases">
        <title>Metabolism of dissolved organic matter in forest soils.</title>
        <authorList>
            <person name="Cyle K.T."/>
            <person name="Wilhelm R.C."/>
            <person name="Martinez C.E."/>
        </authorList>
    </citation>
    <scope>NUCLEOTIDE SEQUENCE [LARGE SCALE GENOMIC DNA]</scope>
    <source>
        <strain evidence="5 6">1N</strain>
    </source>
</reference>
<dbReference type="PROSITE" id="PS50995">
    <property type="entry name" value="HTH_MARR_2"/>
    <property type="match status" value="1"/>
</dbReference>
<dbReference type="PROSITE" id="PS01117">
    <property type="entry name" value="HTH_MARR_1"/>
    <property type="match status" value="1"/>
</dbReference>
<feature type="domain" description="HTH marR-type" evidence="4">
    <location>
        <begin position="7"/>
        <end position="142"/>
    </location>
</feature>
<evidence type="ECO:0000313" key="5">
    <source>
        <dbReference type="EMBL" id="NPT46487.1"/>
    </source>
</evidence>
<organism evidence="5 6">
    <name type="scientific">Paraburkholderia solitsugae</name>
    <dbReference type="NCBI Taxonomy" id="2675748"/>
    <lineage>
        <taxon>Bacteria</taxon>
        <taxon>Pseudomonadati</taxon>
        <taxon>Pseudomonadota</taxon>
        <taxon>Betaproteobacteria</taxon>
        <taxon>Burkholderiales</taxon>
        <taxon>Burkholderiaceae</taxon>
        <taxon>Paraburkholderia</taxon>
    </lineage>
</organism>
<dbReference type="RefSeq" id="WP_172316587.1">
    <property type="nucleotide sequence ID" value="NZ_WOEY01000134.1"/>
</dbReference>
<dbReference type="SUPFAM" id="SSF46785">
    <property type="entry name" value="Winged helix' DNA-binding domain"/>
    <property type="match status" value="1"/>
</dbReference>
<dbReference type="Gene3D" id="1.10.10.10">
    <property type="entry name" value="Winged helix-like DNA-binding domain superfamily/Winged helix DNA-binding domain"/>
    <property type="match status" value="1"/>
</dbReference>
<dbReference type="EMBL" id="WOEY01000134">
    <property type="protein sequence ID" value="NPT46487.1"/>
    <property type="molecule type" value="Genomic_DNA"/>
</dbReference>